<dbReference type="AlphaFoldDB" id="A0A9N9II36"/>
<proteinExistence type="predicted"/>
<evidence type="ECO:0000313" key="1">
    <source>
        <dbReference type="EMBL" id="CAG8736704.1"/>
    </source>
</evidence>
<keyword evidence="2" id="KW-1185">Reference proteome</keyword>
<sequence>EELILKQRGEIDNIVDFETNQPATIINGKVVKFSAEVFATALRRFIYRFLQGEIQKETDPLYLYICDPSMHFWPPIISELEDLEESFPESLLVNQAFEAYKYVMDQIEAHKQMVSLREQQIQNRLTNPEATNLP</sequence>
<accession>A0A9N9II36</accession>
<organism evidence="1 2">
    <name type="scientific">Dentiscutata erythropus</name>
    <dbReference type="NCBI Taxonomy" id="1348616"/>
    <lineage>
        <taxon>Eukaryota</taxon>
        <taxon>Fungi</taxon>
        <taxon>Fungi incertae sedis</taxon>
        <taxon>Mucoromycota</taxon>
        <taxon>Glomeromycotina</taxon>
        <taxon>Glomeromycetes</taxon>
        <taxon>Diversisporales</taxon>
        <taxon>Gigasporaceae</taxon>
        <taxon>Dentiscutata</taxon>
    </lineage>
</organism>
<evidence type="ECO:0000313" key="2">
    <source>
        <dbReference type="Proteomes" id="UP000789405"/>
    </source>
</evidence>
<dbReference type="OrthoDB" id="2418802at2759"/>
<name>A0A9N9II36_9GLOM</name>
<dbReference type="EMBL" id="CAJVPY010012820">
    <property type="protein sequence ID" value="CAG8736704.1"/>
    <property type="molecule type" value="Genomic_DNA"/>
</dbReference>
<protein>
    <submittedName>
        <fullName evidence="1">10864_t:CDS:1</fullName>
    </submittedName>
</protein>
<gene>
    <name evidence="1" type="ORF">DERYTH_LOCUS15627</name>
</gene>
<reference evidence="1" key="1">
    <citation type="submission" date="2021-06" db="EMBL/GenBank/DDBJ databases">
        <authorList>
            <person name="Kallberg Y."/>
            <person name="Tangrot J."/>
            <person name="Rosling A."/>
        </authorList>
    </citation>
    <scope>NUCLEOTIDE SEQUENCE</scope>
    <source>
        <strain evidence="1">MA453B</strain>
    </source>
</reference>
<dbReference type="Proteomes" id="UP000789405">
    <property type="component" value="Unassembled WGS sequence"/>
</dbReference>
<comment type="caution">
    <text evidence="1">The sequence shown here is derived from an EMBL/GenBank/DDBJ whole genome shotgun (WGS) entry which is preliminary data.</text>
</comment>
<feature type="non-terminal residue" evidence="1">
    <location>
        <position position="1"/>
    </location>
</feature>